<comment type="caution">
    <text evidence="2">The sequence shown here is derived from an EMBL/GenBank/DDBJ whole genome shotgun (WGS) entry which is preliminary data.</text>
</comment>
<dbReference type="EMBL" id="DSBW01000161">
    <property type="protein sequence ID" value="HED31480.1"/>
    <property type="molecule type" value="Genomic_DNA"/>
</dbReference>
<evidence type="ECO:0000256" key="1">
    <source>
        <dbReference type="SAM" id="MobiDB-lite"/>
    </source>
</evidence>
<feature type="region of interest" description="Disordered" evidence="1">
    <location>
        <begin position="94"/>
        <end position="115"/>
    </location>
</feature>
<reference evidence="2" key="1">
    <citation type="journal article" date="2020" name="mSystems">
        <title>Genome- and Community-Level Interaction Insights into Carbon Utilization and Element Cycling Functions of Hydrothermarchaeota in Hydrothermal Sediment.</title>
        <authorList>
            <person name="Zhou Z."/>
            <person name="Liu Y."/>
            <person name="Xu W."/>
            <person name="Pan J."/>
            <person name="Luo Z.H."/>
            <person name="Li M."/>
        </authorList>
    </citation>
    <scope>NUCLEOTIDE SEQUENCE [LARGE SCALE GENOMIC DNA]</scope>
    <source>
        <strain evidence="2">SpSt-1181</strain>
    </source>
</reference>
<name>A0A831WSC5_PROAE</name>
<accession>A0A831WSC5</accession>
<proteinExistence type="predicted"/>
<protein>
    <submittedName>
        <fullName evidence="2">Uncharacterized protein</fullName>
    </submittedName>
</protein>
<gene>
    <name evidence="2" type="ORF">ENN50_07345</name>
</gene>
<dbReference type="AlphaFoldDB" id="A0A831WSC5"/>
<sequence length="115" mass="12618">MSTTTLTEAARMFEEALEYLETFAAESRKQIGVTASACDVVQGRVDMDELRTELDLRSRELAVASAFLEGLDEKCNELQALYADVAAQLDRCMNRSGNEDDDDEGFSPSSISPLA</sequence>
<dbReference type="Proteomes" id="UP000886335">
    <property type="component" value="Unassembled WGS sequence"/>
</dbReference>
<organism evidence="2">
    <name type="scientific">Prosthecochloris aestuarii</name>
    <dbReference type="NCBI Taxonomy" id="1102"/>
    <lineage>
        <taxon>Bacteria</taxon>
        <taxon>Pseudomonadati</taxon>
        <taxon>Chlorobiota</taxon>
        <taxon>Chlorobiia</taxon>
        <taxon>Chlorobiales</taxon>
        <taxon>Chlorobiaceae</taxon>
        <taxon>Prosthecochloris</taxon>
    </lineage>
</organism>
<evidence type="ECO:0000313" key="2">
    <source>
        <dbReference type="EMBL" id="HED31480.1"/>
    </source>
</evidence>